<reference evidence="1 2" key="1">
    <citation type="journal article" date="2012" name="J. Bacteriol.">
        <title>Draft genome sequence of the nitrophenol-degrading actinomycete Rhodococcus imtechensis RKJ300.</title>
        <authorList>
            <person name="Vikram S."/>
            <person name="Kumar S."/>
            <person name="Subramanian S."/>
            <person name="Raghava G.P."/>
        </authorList>
    </citation>
    <scope>NUCLEOTIDE SEQUENCE [LARGE SCALE GENOMIC DNA]</scope>
    <source>
        <strain evidence="1 2">RKJ300</strain>
    </source>
</reference>
<comment type="caution">
    <text evidence="1">The sequence shown here is derived from an EMBL/GenBank/DDBJ whole genome shotgun (WGS) entry which is preliminary data.</text>
</comment>
<dbReference type="Proteomes" id="UP000006447">
    <property type="component" value="Unassembled WGS sequence"/>
</dbReference>
<name>I0WQF9_RHOOP</name>
<evidence type="ECO:0000313" key="2">
    <source>
        <dbReference type="Proteomes" id="UP000006447"/>
    </source>
</evidence>
<proteinExistence type="predicted"/>
<protein>
    <recommendedName>
        <fullName evidence="3">DUF1269 domain-containing family protein</fullName>
    </recommendedName>
</protein>
<evidence type="ECO:0000313" key="1">
    <source>
        <dbReference type="EMBL" id="EID78625.1"/>
    </source>
</evidence>
<evidence type="ECO:0008006" key="3">
    <source>
        <dbReference type="Google" id="ProtNLM"/>
    </source>
</evidence>
<accession>I0WQF9</accession>
<sequence>MHEERFPVNDIDPEDSGPIDYLVVEFPADRRPDGSALAILRELVEQGTVRVLDLVFLRKETDGSVVAIDVVDVGLVGDIDVSLFAEASTGLLDLTDIADAGSVLEPGASAAVLVYENSWAAPLATALRRTGAQLVASGRIPVQGILASLDALEARN</sequence>
<dbReference type="AlphaFoldDB" id="I0WQF9"/>
<gene>
    <name evidence="1" type="ORF">W59_18724</name>
</gene>
<organism evidence="1 2">
    <name type="scientific">Rhodococcus opacus RKJ300 = JCM 13270</name>
    <dbReference type="NCBI Taxonomy" id="1165867"/>
    <lineage>
        <taxon>Bacteria</taxon>
        <taxon>Bacillati</taxon>
        <taxon>Actinomycetota</taxon>
        <taxon>Actinomycetes</taxon>
        <taxon>Mycobacteriales</taxon>
        <taxon>Nocardiaceae</taxon>
        <taxon>Rhodococcus</taxon>
    </lineage>
</organism>
<dbReference type="PATRIC" id="fig|1165867.3.peg.3799"/>
<dbReference type="EMBL" id="AJJH01000101">
    <property type="protein sequence ID" value="EID78625.1"/>
    <property type="molecule type" value="Genomic_DNA"/>
</dbReference>
<dbReference type="InterPro" id="IPR046288">
    <property type="entry name" value="DUF6325"/>
</dbReference>
<dbReference type="Pfam" id="PF19850">
    <property type="entry name" value="DUF6325"/>
    <property type="match status" value="1"/>
</dbReference>